<reference evidence="2 3" key="1">
    <citation type="journal article" date="2013" name="Genome Announc.">
        <title>Complete genome sequence of Myxococcus stipitatus strain DSM 14675, a fruiting myxobacterium.</title>
        <authorList>
            <person name="Huntley S."/>
            <person name="Kneip S."/>
            <person name="Treuner-Lange A."/>
            <person name="Sogaard-Andersen L."/>
        </authorList>
    </citation>
    <scope>NUCLEOTIDE SEQUENCE [LARGE SCALE GENOMIC DNA]</scope>
    <source>
        <strain evidence="3">DSM 14675 / JCM 12634 / Mx s8</strain>
    </source>
</reference>
<dbReference type="PROSITE" id="PS51257">
    <property type="entry name" value="PROKAR_LIPOPROTEIN"/>
    <property type="match status" value="1"/>
</dbReference>
<protein>
    <recommendedName>
        <fullName evidence="4">Lipoprotein</fullName>
    </recommendedName>
</protein>
<name>L7UEY9_MYXSD</name>
<feature type="signal peptide" evidence="1">
    <location>
        <begin position="1"/>
        <end position="21"/>
    </location>
</feature>
<organism evidence="2 3">
    <name type="scientific">Myxococcus stipitatus (strain DSM 14675 / JCM 12634 / Mx s8)</name>
    <dbReference type="NCBI Taxonomy" id="1278073"/>
    <lineage>
        <taxon>Bacteria</taxon>
        <taxon>Pseudomonadati</taxon>
        <taxon>Myxococcota</taxon>
        <taxon>Myxococcia</taxon>
        <taxon>Myxococcales</taxon>
        <taxon>Cystobacterineae</taxon>
        <taxon>Myxococcaceae</taxon>
        <taxon>Myxococcus</taxon>
    </lineage>
</organism>
<dbReference type="EMBL" id="CP004025">
    <property type="protein sequence ID" value="AGC46623.1"/>
    <property type="molecule type" value="Genomic_DNA"/>
</dbReference>
<accession>L7UEY9</accession>
<dbReference type="HOGENOM" id="CLU_899617_0_0_7"/>
<dbReference type="STRING" id="1278073.MYSTI_05344"/>
<dbReference type="KEGG" id="msd:MYSTI_05344"/>
<sequence length="301" mass="31128">MQLRKMMLMLTALGAMSGLMAGCGDDDGGAKGCTSNDECAGTEICHPDANVCVTTCSTGSDCPDTAKTCASIDGSATGTKICQCSTDALCNTGSETADMVCSDLDNVCVTKCTANADCGSGRKCDTASGQCEEDGGNPGDTCSGTAQSTCQYGQFCSSGACTEVPAPTCANFDPAQGGKQPIWTVSSTGPIIYEVTPTFFDTDNSWCTTGRTAKARVRAYQPASSSLTFPSQKGDLQGLFYVKVRGEEESGVKLITGYSTSNGGKNAEFTVNFCTTPTSTTLSIGLYFTNGNEICGRLTRN</sequence>
<proteinExistence type="predicted"/>
<dbReference type="eggNOG" id="ENOG50319TQ">
    <property type="taxonomic scope" value="Bacteria"/>
</dbReference>
<evidence type="ECO:0000256" key="1">
    <source>
        <dbReference type="SAM" id="SignalP"/>
    </source>
</evidence>
<dbReference type="Proteomes" id="UP000011131">
    <property type="component" value="Chromosome"/>
</dbReference>
<dbReference type="AlphaFoldDB" id="L7UEY9"/>
<gene>
    <name evidence="2" type="ordered locus">MYSTI_05344</name>
</gene>
<feature type="chain" id="PRO_5003983935" description="Lipoprotein" evidence="1">
    <location>
        <begin position="22"/>
        <end position="301"/>
    </location>
</feature>
<dbReference type="PATRIC" id="fig|1278073.3.peg.5415"/>
<evidence type="ECO:0008006" key="4">
    <source>
        <dbReference type="Google" id="ProtNLM"/>
    </source>
</evidence>
<dbReference type="RefSeq" id="WP_015350879.1">
    <property type="nucleotide sequence ID" value="NC_020126.1"/>
</dbReference>
<evidence type="ECO:0000313" key="3">
    <source>
        <dbReference type="Proteomes" id="UP000011131"/>
    </source>
</evidence>
<evidence type="ECO:0000313" key="2">
    <source>
        <dbReference type="EMBL" id="AGC46623.1"/>
    </source>
</evidence>
<keyword evidence="3" id="KW-1185">Reference proteome</keyword>
<keyword evidence="1" id="KW-0732">Signal</keyword>